<dbReference type="SMART" id="SM00257">
    <property type="entry name" value="LysM"/>
    <property type="match status" value="1"/>
</dbReference>
<dbReference type="SUPFAM" id="SSF54106">
    <property type="entry name" value="LysM domain"/>
    <property type="match status" value="1"/>
</dbReference>
<proteinExistence type="predicted"/>
<reference evidence="3 4" key="1">
    <citation type="journal article" date="2017" name="ISME J.">
        <title>Energy and carbon metabolisms in a deep terrestrial subsurface fluid microbial community.</title>
        <authorList>
            <person name="Momper L."/>
            <person name="Jungbluth S.P."/>
            <person name="Lee M.D."/>
            <person name="Amend J.P."/>
        </authorList>
    </citation>
    <scope>NUCLEOTIDE SEQUENCE [LARGE SCALE GENOMIC DNA]</scope>
    <source>
        <strain evidence="3">SURF_46</strain>
    </source>
</reference>
<sequence length="164" mass="17677">MSESNNNDKKTKDGAALVIGGLFILALVFAAYNYFNNANSSNNTGSENKSIIERVKDVFNSDEDKKGSLNGNGAMDSQNEPEEISTTDETMIISEWVANDYAQGDITGKTYTVVWGDTLWEIAEAVYGNGSEWTRILAANSSDIGYLPGGQQALIVPGQVLVIP</sequence>
<dbReference type="PROSITE" id="PS51782">
    <property type="entry name" value="LYSM"/>
    <property type="match status" value="1"/>
</dbReference>
<comment type="caution">
    <text evidence="3">The sequence shown here is derived from an EMBL/GenBank/DDBJ whole genome shotgun (WGS) entry which is preliminary data.</text>
</comment>
<dbReference type="InterPro" id="IPR036779">
    <property type="entry name" value="LysM_dom_sf"/>
</dbReference>
<dbReference type="Gene3D" id="3.10.350.10">
    <property type="entry name" value="LysM domain"/>
    <property type="match status" value="1"/>
</dbReference>
<dbReference type="PANTHER" id="PTHR34700">
    <property type="entry name" value="POTASSIUM BINDING PROTEIN KBP"/>
    <property type="match status" value="1"/>
</dbReference>
<organism evidence="3 4">
    <name type="scientific">candidate division WWE3 bacterium</name>
    <dbReference type="NCBI Taxonomy" id="2053526"/>
    <lineage>
        <taxon>Bacteria</taxon>
        <taxon>Katanobacteria</taxon>
    </lineage>
</organism>
<feature type="region of interest" description="Disordered" evidence="1">
    <location>
        <begin position="62"/>
        <end position="85"/>
    </location>
</feature>
<gene>
    <name evidence="3" type="ORF">C4561_05320</name>
</gene>
<dbReference type="Proteomes" id="UP000265540">
    <property type="component" value="Unassembled WGS sequence"/>
</dbReference>
<dbReference type="Pfam" id="PF01476">
    <property type="entry name" value="LysM"/>
    <property type="match status" value="1"/>
</dbReference>
<evidence type="ECO:0000259" key="2">
    <source>
        <dbReference type="PROSITE" id="PS51782"/>
    </source>
</evidence>
<dbReference type="PANTHER" id="PTHR34700:SF4">
    <property type="entry name" value="PHAGE-LIKE ELEMENT PBSX PROTEIN XKDP"/>
    <property type="match status" value="1"/>
</dbReference>
<feature type="domain" description="LysM" evidence="2">
    <location>
        <begin position="109"/>
        <end position="163"/>
    </location>
</feature>
<dbReference type="AlphaFoldDB" id="A0A3A4ZB44"/>
<evidence type="ECO:0000256" key="1">
    <source>
        <dbReference type="SAM" id="MobiDB-lite"/>
    </source>
</evidence>
<feature type="compositionally biased region" description="Polar residues" evidence="1">
    <location>
        <begin position="69"/>
        <end position="78"/>
    </location>
</feature>
<name>A0A3A4ZB44_UNCKA</name>
<dbReference type="CDD" id="cd00118">
    <property type="entry name" value="LysM"/>
    <property type="match status" value="1"/>
</dbReference>
<evidence type="ECO:0000313" key="4">
    <source>
        <dbReference type="Proteomes" id="UP000265540"/>
    </source>
</evidence>
<dbReference type="EMBL" id="QZJF01000021">
    <property type="protein sequence ID" value="RJR26534.1"/>
    <property type="molecule type" value="Genomic_DNA"/>
</dbReference>
<dbReference type="InterPro" id="IPR052196">
    <property type="entry name" value="Bact_Kbp"/>
</dbReference>
<accession>A0A3A4ZB44</accession>
<protein>
    <submittedName>
        <fullName evidence="3">LysM peptidoglycan-binding domain-containing protein</fullName>
    </submittedName>
</protein>
<evidence type="ECO:0000313" key="3">
    <source>
        <dbReference type="EMBL" id="RJR26534.1"/>
    </source>
</evidence>
<dbReference type="InterPro" id="IPR018392">
    <property type="entry name" value="LysM"/>
</dbReference>